<organism evidence="1 2">
    <name type="scientific">Robertmurraya kyonggiensis</name>
    <dbReference type="NCBI Taxonomy" id="1037680"/>
    <lineage>
        <taxon>Bacteria</taxon>
        <taxon>Bacillati</taxon>
        <taxon>Bacillota</taxon>
        <taxon>Bacilli</taxon>
        <taxon>Bacillales</taxon>
        <taxon>Bacillaceae</taxon>
        <taxon>Robertmurraya</taxon>
    </lineage>
</organism>
<protein>
    <submittedName>
        <fullName evidence="1">Uncharacterized protein</fullName>
    </submittedName>
</protein>
<proteinExistence type="predicted"/>
<evidence type="ECO:0000313" key="2">
    <source>
        <dbReference type="Proteomes" id="UP000307756"/>
    </source>
</evidence>
<name>A0A4U1D6Y7_9BACI</name>
<gene>
    <name evidence="1" type="ORF">FA727_12265</name>
</gene>
<keyword evidence="2" id="KW-1185">Reference proteome</keyword>
<comment type="caution">
    <text evidence="1">The sequence shown here is derived from an EMBL/GenBank/DDBJ whole genome shotgun (WGS) entry which is preliminary data.</text>
</comment>
<dbReference type="AlphaFoldDB" id="A0A4U1D6Y7"/>
<reference evidence="1 2" key="1">
    <citation type="journal article" date="2011" name="J. Microbiol.">
        <title>Bacillus kyonggiensis sp. nov., isolated from soil of a lettuce field.</title>
        <authorList>
            <person name="Dong K."/>
            <person name="Lee S."/>
        </authorList>
    </citation>
    <scope>NUCLEOTIDE SEQUENCE [LARGE SCALE GENOMIC DNA]</scope>
    <source>
        <strain evidence="1 2">NB22</strain>
    </source>
</reference>
<accession>A0A4U1D6Y7</accession>
<evidence type="ECO:0000313" key="1">
    <source>
        <dbReference type="EMBL" id="TKC16836.1"/>
    </source>
</evidence>
<dbReference type="RefSeq" id="WP_136831242.1">
    <property type="nucleotide sequence ID" value="NZ_SWBM01000002.1"/>
</dbReference>
<dbReference type="EMBL" id="SWBM01000002">
    <property type="protein sequence ID" value="TKC16836.1"/>
    <property type="molecule type" value="Genomic_DNA"/>
</dbReference>
<dbReference type="Proteomes" id="UP000307756">
    <property type="component" value="Unassembled WGS sequence"/>
</dbReference>
<dbReference type="OrthoDB" id="2086020at2"/>
<sequence length="68" mass="7834">MYKASKKDIELTKKIIKEEMEKNNVDMTNIDIEDVAIKVLDISYSIGGGYGENTIRKVTDSMMKRNIY</sequence>